<name>A0AA88JEY5_FICCA</name>
<dbReference type="Pfam" id="PF01425">
    <property type="entry name" value="Amidase"/>
    <property type="match status" value="1"/>
</dbReference>
<dbReference type="EMBL" id="BTGU01001087">
    <property type="protein sequence ID" value="GMN70282.1"/>
    <property type="molecule type" value="Genomic_DNA"/>
</dbReference>
<protein>
    <recommendedName>
        <fullName evidence="1">Amidase domain-containing protein</fullName>
    </recommendedName>
</protein>
<comment type="caution">
    <text evidence="2">The sequence shown here is derived from an EMBL/GenBank/DDBJ whole genome shotgun (WGS) entry which is preliminary data.</text>
</comment>
<evidence type="ECO:0000313" key="2">
    <source>
        <dbReference type="EMBL" id="GMN70282.1"/>
    </source>
</evidence>
<organism evidence="2 3">
    <name type="scientific">Ficus carica</name>
    <name type="common">Common fig</name>
    <dbReference type="NCBI Taxonomy" id="3494"/>
    <lineage>
        <taxon>Eukaryota</taxon>
        <taxon>Viridiplantae</taxon>
        <taxon>Streptophyta</taxon>
        <taxon>Embryophyta</taxon>
        <taxon>Tracheophyta</taxon>
        <taxon>Spermatophyta</taxon>
        <taxon>Magnoliopsida</taxon>
        <taxon>eudicotyledons</taxon>
        <taxon>Gunneridae</taxon>
        <taxon>Pentapetalae</taxon>
        <taxon>rosids</taxon>
        <taxon>fabids</taxon>
        <taxon>Rosales</taxon>
        <taxon>Moraceae</taxon>
        <taxon>Ficeae</taxon>
        <taxon>Ficus</taxon>
    </lineage>
</organism>
<evidence type="ECO:0000259" key="1">
    <source>
        <dbReference type="Pfam" id="PF01425"/>
    </source>
</evidence>
<proteinExistence type="predicted"/>
<dbReference type="InterPro" id="IPR023631">
    <property type="entry name" value="Amidase_dom"/>
</dbReference>
<reference evidence="2" key="1">
    <citation type="submission" date="2023-07" db="EMBL/GenBank/DDBJ databases">
        <title>draft genome sequence of fig (Ficus carica).</title>
        <authorList>
            <person name="Takahashi T."/>
            <person name="Nishimura K."/>
        </authorList>
    </citation>
    <scope>NUCLEOTIDE SEQUENCE</scope>
</reference>
<feature type="domain" description="Amidase" evidence="1">
    <location>
        <begin position="110"/>
        <end position="503"/>
    </location>
</feature>
<dbReference type="SUPFAM" id="SSF75304">
    <property type="entry name" value="Amidase signature (AS) enzymes"/>
    <property type="match status" value="1"/>
</dbReference>
<dbReference type="PANTHER" id="PTHR42678:SF36">
    <property type="entry name" value="C869.01-LIKE PROTEIN, PUTATIVE-RELATED"/>
    <property type="match status" value="1"/>
</dbReference>
<dbReference type="Proteomes" id="UP001187192">
    <property type="component" value="Unassembled WGS sequence"/>
</dbReference>
<keyword evidence="3" id="KW-1185">Reference proteome</keyword>
<sequence length="583" mass="63109">MHNLYMICYAKFMIEYVADNIVVLAERKLTYYVYAVGNTVIRWNGGLSRDNRGMGYGYRHQNVNSAITILSSSASHTDTATADESFSIIEATVDDIKLAFTQNKVTSRQLVQSYIDRINSLNRTLKGVIEVNPDALSLADNADRERRDNEPVSLSRLHGIPVLVRDIFDTKDKMSTTAGSFALPQGSVVPCDAGVVTKLRNAGGIILGKASLSEWSGFRGYRQPTGWSARGDYGVNPYDSNLTPCGSSSGSAISAAASFATVTIGAETDGSILCPSSLNSVVGIKPTVGLTSRAGVIPISPRQDSVGPICRTVSDAVYVLDTIAGLDNNDTATVPMPKYIPSGGYAQFLKRDGVKGKRLGIVRNPFFNFSSADVRNAFEAHFNKLRQEGATVIDNLQITNVNEILSDANTELTALTAEFKISLNSYLSNLMNSPVRTLADAIDFNNKNPDLEKINQYGQELFERSQATNGIGTKEREAIDKLARQTREGFVKLMETNNLDAVVAGPGGSNFPESQFPRILAIGGLPGITVPAGYTNQNKTPLGIFFGGLNGTEPKLIEIAYAFEQATKARIPPTITSLKYQTY</sequence>
<dbReference type="PANTHER" id="PTHR42678">
    <property type="entry name" value="AMIDASE"/>
    <property type="match status" value="1"/>
</dbReference>
<gene>
    <name evidence="2" type="ORF">TIFTF001_039324</name>
</gene>
<dbReference type="Gene3D" id="3.90.1300.10">
    <property type="entry name" value="Amidase signature (AS) domain"/>
    <property type="match status" value="1"/>
</dbReference>
<accession>A0AA88JEY5</accession>
<evidence type="ECO:0000313" key="3">
    <source>
        <dbReference type="Proteomes" id="UP001187192"/>
    </source>
</evidence>
<dbReference type="InterPro" id="IPR036928">
    <property type="entry name" value="AS_sf"/>
</dbReference>
<dbReference type="AlphaFoldDB" id="A0AA88JEY5"/>